<sequence length="257" mass="28192">GRNLRPGIAGLATLGFITNNLVRAGNTIGQAIQQKNQRAGDSAFAEFSANMQPTMANLHGLEARRALDVANLGETAINQQISSTAKGLNPWSRAAFQDKAVRWKATEMKGLQYKQADAGVQVAELNRDAEKDSSLEAIPRGIYGDDDLVMATMEIYGVRFMSPVEDDIVVEGIPDADDDTAGDNYRAEQFGIFGETVVRELVRVGRAELGNRWLNEHRGDISAKQLRKIDDFLKGPTDANRQTKLSDGIYAEHATWK</sequence>
<feature type="non-terminal residue" evidence="1">
    <location>
        <position position="1"/>
    </location>
</feature>
<feature type="non-terminal residue" evidence="1">
    <location>
        <position position="257"/>
    </location>
</feature>
<protein>
    <submittedName>
        <fullName evidence="1">Uncharacterized protein</fullName>
    </submittedName>
</protein>
<proteinExistence type="predicted"/>
<dbReference type="AlphaFoldDB" id="X0WQB6"/>
<accession>X0WQB6</accession>
<gene>
    <name evidence="1" type="ORF">S01H1_55906</name>
</gene>
<evidence type="ECO:0000313" key="1">
    <source>
        <dbReference type="EMBL" id="GAG14871.1"/>
    </source>
</evidence>
<reference evidence="1" key="1">
    <citation type="journal article" date="2014" name="Front. Microbiol.">
        <title>High frequency of phylogenetically diverse reductive dehalogenase-homologous genes in deep subseafloor sedimentary metagenomes.</title>
        <authorList>
            <person name="Kawai M."/>
            <person name="Futagami T."/>
            <person name="Toyoda A."/>
            <person name="Takaki Y."/>
            <person name="Nishi S."/>
            <person name="Hori S."/>
            <person name="Arai W."/>
            <person name="Tsubouchi T."/>
            <person name="Morono Y."/>
            <person name="Uchiyama I."/>
            <person name="Ito T."/>
            <person name="Fujiyama A."/>
            <person name="Inagaki F."/>
            <person name="Takami H."/>
        </authorList>
    </citation>
    <scope>NUCLEOTIDE SEQUENCE</scope>
    <source>
        <strain evidence="1">Expedition CK06-06</strain>
    </source>
</reference>
<comment type="caution">
    <text evidence="1">The sequence shown here is derived from an EMBL/GenBank/DDBJ whole genome shotgun (WGS) entry which is preliminary data.</text>
</comment>
<dbReference type="EMBL" id="BARS01036360">
    <property type="protein sequence ID" value="GAG14871.1"/>
    <property type="molecule type" value="Genomic_DNA"/>
</dbReference>
<name>X0WQB6_9ZZZZ</name>
<organism evidence="1">
    <name type="scientific">marine sediment metagenome</name>
    <dbReference type="NCBI Taxonomy" id="412755"/>
    <lineage>
        <taxon>unclassified sequences</taxon>
        <taxon>metagenomes</taxon>
        <taxon>ecological metagenomes</taxon>
    </lineage>
</organism>